<accession>A0A248LFB1</accession>
<name>A0A248LFB1_9NEIS</name>
<organism evidence="2 3">
    <name type="scientific">Laribacter hongkongensis</name>
    <dbReference type="NCBI Taxonomy" id="168471"/>
    <lineage>
        <taxon>Bacteria</taxon>
        <taxon>Pseudomonadati</taxon>
        <taxon>Pseudomonadota</taxon>
        <taxon>Betaproteobacteria</taxon>
        <taxon>Neisseriales</taxon>
        <taxon>Aquaspirillaceae</taxon>
        <taxon>Laribacter</taxon>
    </lineage>
</organism>
<evidence type="ECO:0000313" key="3">
    <source>
        <dbReference type="Proteomes" id="UP000197424"/>
    </source>
</evidence>
<gene>
    <name evidence="2" type="ORF">LHGZ1_0647</name>
</gene>
<keyword evidence="1" id="KW-0812">Transmembrane</keyword>
<keyword evidence="1" id="KW-0472">Membrane</keyword>
<dbReference type="AlphaFoldDB" id="A0A248LFB1"/>
<sequence>MGDGFRWQLPSPHVSRQTALRPAGAAGVAGTRAGEKSLMITFLWIAGCLLVLLGVAGTVLPALPGLPILFAGSLLIAWAGDFQQVGTISLVILGVLAVLGSAVDFVAGLLGAKAYGASRMALWGSLVGSIVGIFFGLPGLLLGPLLGAALGEWRARRCWLQAGKVGVATFVGLIIGTVAKVGTALAMLGVLVFALLL</sequence>
<protein>
    <submittedName>
        <fullName evidence="2">DUF456 domain containing protein</fullName>
    </submittedName>
</protein>
<dbReference type="Proteomes" id="UP000197424">
    <property type="component" value="Chromosome"/>
</dbReference>
<evidence type="ECO:0000313" key="2">
    <source>
        <dbReference type="EMBL" id="ASJ23478.1"/>
    </source>
</evidence>
<dbReference type="PANTHER" id="PTHR39165:SF1">
    <property type="entry name" value="DUF456 DOMAIN-CONTAINING PROTEIN"/>
    <property type="match status" value="1"/>
</dbReference>
<reference evidence="3" key="1">
    <citation type="submission" date="2017-06" db="EMBL/GenBank/DDBJ databases">
        <title>Whole genome sequence of Laribacter hongkongensis LHGZ1.</title>
        <authorList>
            <person name="Chen D."/>
            <person name="Wu H."/>
            <person name="Chen J."/>
        </authorList>
    </citation>
    <scope>NUCLEOTIDE SEQUENCE [LARGE SCALE GENOMIC DNA]</scope>
    <source>
        <strain evidence="3">LHGZ1</strain>
    </source>
</reference>
<evidence type="ECO:0000256" key="1">
    <source>
        <dbReference type="SAM" id="Phobius"/>
    </source>
</evidence>
<dbReference type="Pfam" id="PF04306">
    <property type="entry name" value="DUF456"/>
    <property type="match status" value="1"/>
</dbReference>
<feature type="transmembrane region" description="Helical" evidence="1">
    <location>
        <begin position="122"/>
        <end position="146"/>
    </location>
</feature>
<keyword evidence="1" id="KW-1133">Transmembrane helix</keyword>
<feature type="transmembrane region" description="Helical" evidence="1">
    <location>
        <begin position="87"/>
        <end position="110"/>
    </location>
</feature>
<proteinExistence type="predicted"/>
<dbReference type="EMBL" id="CP022115">
    <property type="protein sequence ID" value="ASJ23478.1"/>
    <property type="molecule type" value="Genomic_DNA"/>
</dbReference>
<dbReference type="PANTHER" id="PTHR39165">
    <property type="entry name" value="IG HYPOTHETICAL 17883"/>
    <property type="match status" value="1"/>
</dbReference>
<feature type="transmembrane region" description="Helical" evidence="1">
    <location>
        <begin position="62"/>
        <end position="80"/>
    </location>
</feature>
<feature type="transmembrane region" description="Helical" evidence="1">
    <location>
        <begin position="167"/>
        <end position="196"/>
    </location>
</feature>
<dbReference type="InterPro" id="IPR007403">
    <property type="entry name" value="DUF456"/>
</dbReference>